<protein>
    <submittedName>
        <fullName evidence="1">Uncharacterized protein</fullName>
    </submittedName>
</protein>
<evidence type="ECO:0000313" key="1">
    <source>
        <dbReference type="EMBL" id="ANU74828.1"/>
    </source>
</evidence>
<proteinExistence type="predicted"/>
<keyword evidence="2" id="KW-1185">Reference proteome</keyword>
<reference evidence="1" key="1">
    <citation type="submission" date="2017-04" db="EMBL/GenBank/DDBJ databases">
        <title>Complete Genome Sequences of Twelve Strains of a Stable Defined Moderately Diverse Mouse Microbiota 2 (sDMDMm2).</title>
        <authorList>
            <person name="Uchimura Y."/>
            <person name="Wyss M."/>
            <person name="Brugiroux S."/>
            <person name="Limenitakis J.P."/>
            <person name="Stecher B."/>
            <person name="McCoy K.D."/>
            <person name="Macpherson A.J."/>
        </authorList>
    </citation>
    <scope>NUCLEOTIDE SEQUENCE</scope>
    <source>
        <strain evidence="1">YL58</strain>
    </source>
</reference>
<organism evidence="1 2">
    <name type="scientific">Blautia pseudococcoides</name>
    <dbReference type="NCBI Taxonomy" id="1796616"/>
    <lineage>
        <taxon>Bacteria</taxon>
        <taxon>Bacillati</taxon>
        <taxon>Bacillota</taxon>
        <taxon>Clostridia</taxon>
        <taxon>Lachnospirales</taxon>
        <taxon>Lachnospiraceae</taxon>
        <taxon>Blautia</taxon>
    </lineage>
</organism>
<gene>
    <name evidence="1" type="ORF">A4V09_03065</name>
</gene>
<dbReference type="AlphaFoldDB" id="A0A1C7I759"/>
<dbReference type="OrthoDB" id="2876402at2"/>
<dbReference type="KEGG" id="byl:A4V09_03065"/>
<dbReference type="RefSeq" id="WP_065541052.1">
    <property type="nucleotide sequence ID" value="NZ_CP015405.2"/>
</dbReference>
<dbReference type="EMBL" id="CP015405">
    <property type="protein sequence ID" value="ANU74828.1"/>
    <property type="molecule type" value="Genomic_DNA"/>
</dbReference>
<dbReference type="Proteomes" id="UP000092574">
    <property type="component" value="Chromosome"/>
</dbReference>
<name>A0A1C7I759_9FIRM</name>
<accession>A0A1C7I759</accession>
<evidence type="ECO:0000313" key="2">
    <source>
        <dbReference type="Proteomes" id="UP000092574"/>
    </source>
</evidence>
<sequence length="192" mass="22861">MSEKFTVINSDSSNSGNIEKRLEQLYMKAFGKELAAISVYSDWNQSRENLKRGVFYAVKYYGLERIDRRHSREPGTYEQVSNDFNFLECVKTLMKQLTPREIMSMFPISKEYDGEKWDCKDYYFTVEKLKDFQLDIPLGDEGLEEFLWCYWNEDLFAFDFVSFSIISNRYKIQTGGHLPMQRLQYRGILKML</sequence>